<dbReference type="Pfam" id="PF00899">
    <property type="entry name" value="ThiF"/>
    <property type="match status" value="1"/>
</dbReference>
<evidence type="ECO:0000313" key="3">
    <source>
        <dbReference type="Proteomes" id="UP000565576"/>
    </source>
</evidence>
<dbReference type="SUPFAM" id="SSF69572">
    <property type="entry name" value="Activating enzymes of the ubiquitin-like proteins"/>
    <property type="match status" value="1"/>
</dbReference>
<dbReference type="RefSeq" id="WP_184710661.1">
    <property type="nucleotide sequence ID" value="NZ_JACHBG010000028.1"/>
</dbReference>
<dbReference type="CDD" id="cd01483">
    <property type="entry name" value="E1_enzyme_family"/>
    <property type="match status" value="1"/>
</dbReference>
<feature type="domain" description="THIF-type NAD/FAD binding fold" evidence="1">
    <location>
        <begin position="178"/>
        <end position="327"/>
    </location>
</feature>
<dbReference type="GO" id="GO:0004792">
    <property type="term" value="F:thiosulfate-cyanide sulfurtransferase activity"/>
    <property type="evidence" value="ECO:0007669"/>
    <property type="project" value="TreeGrafter"/>
</dbReference>
<accession>A0A7X0IX92</accession>
<proteinExistence type="predicted"/>
<organism evidence="2 3">
    <name type="scientific">Rhizobium lusitanum</name>
    <dbReference type="NCBI Taxonomy" id="293958"/>
    <lineage>
        <taxon>Bacteria</taxon>
        <taxon>Pseudomonadati</taxon>
        <taxon>Pseudomonadota</taxon>
        <taxon>Alphaproteobacteria</taxon>
        <taxon>Hyphomicrobiales</taxon>
        <taxon>Rhizobiaceae</taxon>
        <taxon>Rhizobium/Agrobacterium group</taxon>
        <taxon>Rhizobium</taxon>
    </lineage>
</organism>
<protein>
    <recommendedName>
        <fullName evidence="1">THIF-type NAD/FAD binding fold domain-containing protein</fullName>
    </recommendedName>
</protein>
<comment type="caution">
    <text evidence="2">The sequence shown here is derived from an EMBL/GenBank/DDBJ whole genome shotgun (WGS) entry which is preliminary data.</text>
</comment>
<sequence length="466" mass="50860">MNVTLSMTVDQHEVLRHHLFPGDGLEAAALLLCGGSSHESRYRLSVRDVIRLDHDKCKRLDDRVSWPTDLIIPHLDHAEELGLSVVKVHCHPGNFPQFSEVDDVGDRELLPVVRSWVGADIPHGSIVMQPCGRLFGRYLWQGDGMRSMDMISVAGPDIRLFPASAHNRNYPFARSQDQAFGDGTTATLARLRAGIVGISGTGSPLLEQLIRLGFGEIVIIDPDTVEDRNLNRILNSSVADARAGRLKVDVAEAAAIVTELPTRIIKVASTLMSPAAIHALSVCDVIFGCVDTHTGRFAMNLVSTYHIIPYFDIGVMLDAAGDGDATGRIRDILGTIHYIVPGRSSLMSRDVISLRTVAQEGLADADPEAEAQQVRDKYFRGLSVSRPAVISINMFAAALAVNDLLARIHPYRQMPNSDVGSIEFSLGQLRLTADEEQEDCALLKPWLGHGRISPLLGLPELSEPRA</sequence>
<dbReference type="InterPro" id="IPR035985">
    <property type="entry name" value="Ubiquitin-activating_enz"/>
</dbReference>
<gene>
    <name evidence="2" type="ORF">GGD46_006184</name>
</gene>
<dbReference type="PANTHER" id="PTHR10953:SF247">
    <property type="entry name" value="SLL6053 PROTEIN"/>
    <property type="match status" value="1"/>
</dbReference>
<dbReference type="InterPro" id="IPR045886">
    <property type="entry name" value="ThiF/MoeB/HesA"/>
</dbReference>
<dbReference type="InterPro" id="IPR000594">
    <property type="entry name" value="ThiF_NAD_FAD-bd"/>
</dbReference>
<dbReference type="Gene3D" id="3.40.50.720">
    <property type="entry name" value="NAD(P)-binding Rossmann-like Domain"/>
    <property type="match status" value="1"/>
</dbReference>
<evidence type="ECO:0000259" key="1">
    <source>
        <dbReference type="Pfam" id="PF00899"/>
    </source>
</evidence>
<dbReference type="GO" id="GO:0005737">
    <property type="term" value="C:cytoplasm"/>
    <property type="evidence" value="ECO:0007669"/>
    <property type="project" value="TreeGrafter"/>
</dbReference>
<name>A0A7X0IX92_9HYPH</name>
<dbReference type="GO" id="GO:0016779">
    <property type="term" value="F:nucleotidyltransferase activity"/>
    <property type="evidence" value="ECO:0007669"/>
    <property type="project" value="TreeGrafter"/>
</dbReference>
<dbReference type="Proteomes" id="UP000565576">
    <property type="component" value="Unassembled WGS sequence"/>
</dbReference>
<evidence type="ECO:0000313" key="2">
    <source>
        <dbReference type="EMBL" id="MBB6488861.1"/>
    </source>
</evidence>
<reference evidence="2 3" key="1">
    <citation type="submission" date="2020-08" db="EMBL/GenBank/DDBJ databases">
        <title>Genomic Encyclopedia of Type Strains, Phase IV (KMG-V): Genome sequencing to study the core and pangenomes of soil and plant-associated prokaryotes.</title>
        <authorList>
            <person name="Whitman W."/>
        </authorList>
    </citation>
    <scope>NUCLEOTIDE SEQUENCE [LARGE SCALE GENOMIC DNA]</scope>
    <source>
        <strain evidence="2 3">SEMIA 4060</strain>
    </source>
</reference>
<dbReference type="GO" id="GO:0008641">
    <property type="term" value="F:ubiquitin-like modifier activating enzyme activity"/>
    <property type="evidence" value="ECO:0007669"/>
    <property type="project" value="InterPro"/>
</dbReference>
<dbReference type="PANTHER" id="PTHR10953">
    <property type="entry name" value="UBIQUITIN-ACTIVATING ENZYME E1"/>
    <property type="match status" value="1"/>
</dbReference>
<dbReference type="AlphaFoldDB" id="A0A7X0IX92"/>
<dbReference type="EMBL" id="JACHBG010000028">
    <property type="protein sequence ID" value="MBB6488861.1"/>
    <property type="molecule type" value="Genomic_DNA"/>
</dbReference>